<dbReference type="PANTHER" id="PTHR11941">
    <property type="entry name" value="ENOYL-COA HYDRATASE-RELATED"/>
    <property type="match status" value="1"/>
</dbReference>
<dbReference type="PANTHER" id="PTHR11941:SF54">
    <property type="entry name" value="ENOYL-COA HYDRATASE, MITOCHONDRIAL"/>
    <property type="match status" value="1"/>
</dbReference>
<comment type="caution">
    <text evidence="3">The sequence shown here is derived from an EMBL/GenBank/DDBJ whole genome shotgun (WGS) entry which is preliminary data.</text>
</comment>
<organism evidence="3 4">
    <name type="scientific">Paraburkholderia dipogonis</name>
    <dbReference type="NCBI Taxonomy" id="1211383"/>
    <lineage>
        <taxon>Bacteria</taxon>
        <taxon>Pseudomonadati</taxon>
        <taxon>Pseudomonadota</taxon>
        <taxon>Betaproteobacteria</taxon>
        <taxon>Burkholderiales</taxon>
        <taxon>Burkholderiaceae</taxon>
        <taxon>Paraburkholderia</taxon>
    </lineage>
</organism>
<keyword evidence="4" id="KW-1185">Reference proteome</keyword>
<dbReference type="Gene3D" id="3.90.226.10">
    <property type="entry name" value="2-enoyl-CoA Hydratase, Chain A, domain 1"/>
    <property type="match status" value="1"/>
</dbReference>
<evidence type="ECO:0000313" key="4">
    <source>
        <dbReference type="Proteomes" id="UP001629230"/>
    </source>
</evidence>
<accession>A0ABW9AME6</accession>
<dbReference type="EMBL" id="JAQQEZ010000003">
    <property type="protein sequence ID" value="MFM0000542.1"/>
    <property type="molecule type" value="Genomic_DNA"/>
</dbReference>
<keyword evidence="2" id="KW-0456">Lyase</keyword>
<reference evidence="3 4" key="1">
    <citation type="journal article" date="2024" name="Chem. Sci.">
        <title>Discovery of megapolipeptins by genome mining of a Burkholderiales bacteria collection.</title>
        <authorList>
            <person name="Paulo B.S."/>
            <person name="Recchia M.J.J."/>
            <person name="Lee S."/>
            <person name="Fergusson C.H."/>
            <person name="Romanowski S.B."/>
            <person name="Hernandez A."/>
            <person name="Krull N."/>
            <person name="Liu D.Y."/>
            <person name="Cavanagh H."/>
            <person name="Bos A."/>
            <person name="Gray C.A."/>
            <person name="Murphy B.T."/>
            <person name="Linington R.G."/>
            <person name="Eustaquio A.S."/>
        </authorList>
    </citation>
    <scope>NUCLEOTIDE SEQUENCE [LARGE SCALE GENOMIC DNA]</scope>
    <source>
        <strain evidence="3 4">RL17-350-BIC-A</strain>
    </source>
</reference>
<evidence type="ECO:0000256" key="1">
    <source>
        <dbReference type="ARBA" id="ARBA00005254"/>
    </source>
</evidence>
<dbReference type="RefSeq" id="WP_408176014.1">
    <property type="nucleotide sequence ID" value="NZ_JAQQEZ010000003.1"/>
</dbReference>
<dbReference type="Gene3D" id="1.10.12.10">
    <property type="entry name" value="Lyase 2-enoyl-coa Hydratase, Chain A, domain 2"/>
    <property type="match status" value="1"/>
</dbReference>
<name>A0ABW9AME6_9BURK</name>
<dbReference type="Proteomes" id="UP001629230">
    <property type="component" value="Unassembled WGS sequence"/>
</dbReference>
<dbReference type="InterPro" id="IPR001753">
    <property type="entry name" value="Enoyl-CoA_hydra/iso"/>
</dbReference>
<dbReference type="CDD" id="cd06558">
    <property type="entry name" value="crotonase-like"/>
    <property type="match status" value="1"/>
</dbReference>
<comment type="similarity">
    <text evidence="1">Belongs to the enoyl-CoA hydratase/isomerase family.</text>
</comment>
<dbReference type="InterPro" id="IPR014748">
    <property type="entry name" value="Enoyl-CoA_hydra_C"/>
</dbReference>
<dbReference type="Pfam" id="PF00378">
    <property type="entry name" value="ECH_1"/>
    <property type="match status" value="1"/>
</dbReference>
<protein>
    <submittedName>
        <fullName evidence="3">Enoyl-CoA hydratase-related protein</fullName>
    </submittedName>
</protein>
<dbReference type="SUPFAM" id="SSF52096">
    <property type="entry name" value="ClpP/crotonase"/>
    <property type="match status" value="1"/>
</dbReference>
<evidence type="ECO:0000313" key="3">
    <source>
        <dbReference type="EMBL" id="MFM0000542.1"/>
    </source>
</evidence>
<proteinExistence type="inferred from homology"/>
<dbReference type="InterPro" id="IPR029045">
    <property type="entry name" value="ClpP/crotonase-like_dom_sf"/>
</dbReference>
<evidence type="ECO:0000256" key="2">
    <source>
        <dbReference type="ARBA" id="ARBA00023239"/>
    </source>
</evidence>
<gene>
    <name evidence="3" type="ORF">PQR57_05910</name>
</gene>
<sequence>MKTDVSAVQEASAKQTKMQVIEPNVGPAVAGANADAVGAVSENGVYETIKIDRRERVGLITLYRPKNLNALNVQMSREVLAALIAFDHDDGIGAIVITGNARAFAAGADIEEMVDKSFADWHAKDLFAEWDRIRTISKPVIAAVGGYALGGGCELAMACDFIIAAHDAQFGQPEIKLGIPPGIGGSQRLTRAVGKSLAMDLILTGRNLAANEAFAAGLVARVVPSADLLQTALETAHTIAGYNLPAVRLAKEAVNRAFETPLSEGVLHERRLFQAAFATEGQKEGMYAFLAKRAPVFRHR</sequence>